<reference evidence="1 2" key="2">
    <citation type="submission" date="2018-03" db="EMBL/GenBank/DDBJ databases">
        <title>The ancient ancestry and fast evolution of plastids.</title>
        <authorList>
            <person name="Moore K.R."/>
            <person name="Magnabosco C."/>
            <person name="Momper L."/>
            <person name="Gold D.A."/>
            <person name="Bosak T."/>
            <person name="Fournier G.P."/>
        </authorList>
    </citation>
    <scope>NUCLEOTIDE SEQUENCE [LARGE SCALE GENOMIC DNA]</scope>
    <source>
        <strain evidence="1 2">ULC18</strain>
    </source>
</reference>
<dbReference type="OrthoDB" id="515032at2"/>
<sequence>MQLTYRGAHYEYTPGGTKAARESNVFRALRPTFNLRYRGSVYAVDPNAEPSLPVSQPPAQLVYRGTAYSLNGWTKPVAAVQATSSVLSNTARFSKKASGKAEFATVHRSNLYNNLQRRLQVARDRGDQNLIDLLEQELQQIV</sequence>
<organism evidence="1 2">
    <name type="scientific">Stenomitos frigidus ULC18</name>
    <dbReference type="NCBI Taxonomy" id="2107698"/>
    <lineage>
        <taxon>Bacteria</taxon>
        <taxon>Bacillati</taxon>
        <taxon>Cyanobacteriota</taxon>
        <taxon>Cyanophyceae</taxon>
        <taxon>Leptolyngbyales</taxon>
        <taxon>Leptolyngbyaceae</taxon>
        <taxon>Stenomitos</taxon>
    </lineage>
</organism>
<keyword evidence="2" id="KW-1185">Reference proteome</keyword>
<reference evidence="2" key="1">
    <citation type="submission" date="2018-02" db="EMBL/GenBank/DDBJ databases">
        <authorList>
            <person name="Moore K."/>
            <person name="Momper L."/>
        </authorList>
    </citation>
    <scope>NUCLEOTIDE SEQUENCE [LARGE SCALE GENOMIC DNA]</scope>
    <source>
        <strain evidence="2">ULC18</strain>
    </source>
</reference>
<evidence type="ECO:0000313" key="2">
    <source>
        <dbReference type="Proteomes" id="UP000239576"/>
    </source>
</evidence>
<dbReference type="Proteomes" id="UP000239576">
    <property type="component" value="Unassembled WGS sequence"/>
</dbReference>
<name>A0A2T1DYE8_9CYAN</name>
<dbReference type="InterPro" id="IPR025458">
    <property type="entry name" value="DUF4278"/>
</dbReference>
<accession>A0A2T1DYE8</accession>
<gene>
    <name evidence="1" type="ORF">C7B82_23055</name>
</gene>
<dbReference type="EMBL" id="PVWK01000124">
    <property type="protein sequence ID" value="PSB25505.1"/>
    <property type="molecule type" value="Genomic_DNA"/>
</dbReference>
<evidence type="ECO:0000313" key="1">
    <source>
        <dbReference type="EMBL" id="PSB25505.1"/>
    </source>
</evidence>
<protein>
    <recommendedName>
        <fullName evidence="3">DUF4278 domain-containing protein</fullName>
    </recommendedName>
</protein>
<dbReference type="Pfam" id="PF14105">
    <property type="entry name" value="DUF4278"/>
    <property type="match status" value="1"/>
</dbReference>
<evidence type="ECO:0008006" key="3">
    <source>
        <dbReference type="Google" id="ProtNLM"/>
    </source>
</evidence>
<dbReference type="RefSeq" id="WP_106258947.1">
    <property type="nucleotide sequence ID" value="NZ_CAWNSW010000163.1"/>
</dbReference>
<comment type="caution">
    <text evidence="1">The sequence shown here is derived from an EMBL/GenBank/DDBJ whole genome shotgun (WGS) entry which is preliminary data.</text>
</comment>
<proteinExistence type="predicted"/>
<dbReference type="AlphaFoldDB" id="A0A2T1DYE8"/>